<reference evidence="2" key="1">
    <citation type="journal article" date="2019" name="Int. J. Syst. Evol. Microbiol.">
        <title>The Global Catalogue of Microorganisms (GCM) 10K type strain sequencing project: providing services to taxonomists for standard genome sequencing and annotation.</title>
        <authorList>
            <consortium name="The Broad Institute Genomics Platform"/>
            <consortium name="The Broad Institute Genome Sequencing Center for Infectious Disease"/>
            <person name="Wu L."/>
            <person name="Ma J."/>
        </authorList>
    </citation>
    <scope>NUCLEOTIDE SEQUENCE [LARGE SCALE GENOMIC DNA]</scope>
    <source>
        <strain evidence="2">CGMCC 4.7319</strain>
    </source>
</reference>
<sequence length="60" mass="6752">MKRALPVSGVLVLARAVVAVVVWQRPEDAPPVTGDARYDHPEDRTWIAESDLPRQFAERL</sequence>
<accession>A0ABQ2I0G7</accession>
<dbReference type="EMBL" id="BMNC01000005">
    <property type="protein sequence ID" value="GGM96817.1"/>
    <property type="molecule type" value="Genomic_DNA"/>
</dbReference>
<proteinExistence type="predicted"/>
<name>A0ABQ2I0G7_9PSEU</name>
<evidence type="ECO:0000313" key="1">
    <source>
        <dbReference type="EMBL" id="GGM96817.1"/>
    </source>
</evidence>
<comment type="caution">
    <text evidence="1">The sequence shown here is derived from an EMBL/GenBank/DDBJ whole genome shotgun (WGS) entry which is preliminary data.</text>
</comment>
<dbReference type="RefSeq" id="WP_189156129.1">
    <property type="nucleotide sequence ID" value="NZ_BMNC01000005.1"/>
</dbReference>
<protein>
    <recommendedName>
        <fullName evidence="3">Secreted protein</fullName>
    </recommendedName>
</protein>
<dbReference type="Proteomes" id="UP000597656">
    <property type="component" value="Unassembled WGS sequence"/>
</dbReference>
<keyword evidence="2" id="KW-1185">Reference proteome</keyword>
<organism evidence="1 2">
    <name type="scientific">Lentzea pudingi</name>
    <dbReference type="NCBI Taxonomy" id="1789439"/>
    <lineage>
        <taxon>Bacteria</taxon>
        <taxon>Bacillati</taxon>
        <taxon>Actinomycetota</taxon>
        <taxon>Actinomycetes</taxon>
        <taxon>Pseudonocardiales</taxon>
        <taxon>Pseudonocardiaceae</taxon>
        <taxon>Lentzea</taxon>
    </lineage>
</organism>
<evidence type="ECO:0008006" key="3">
    <source>
        <dbReference type="Google" id="ProtNLM"/>
    </source>
</evidence>
<gene>
    <name evidence="1" type="ORF">GCM10011609_38250</name>
</gene>
<evidence type="ECO:0000313" key="2">
    <source>
        <dbReference type="Proteomes" id="UP000597656"/>
    </source>
</evidence>